<dbReference type="AlphaFoldDB" id="A0ABD3AEB9"/>
<dbReference type="EMBL" id="JBJUIK010000004">
    <property type="protein sequence ID" value="KAL3528880.1"/>
    <property type="molecule type" value="Genomic_DNA"/>
</dbReference>
<name>A0ABD3AEB9_9GENT</name>
<evidence type="ECO:0000313" key="1">
    <source>
        <dbReference type="EMBL" id="KAL3528880.1"/>
    </source>
</evidence>
<organism evidence="1 2">
    <name type="scientific">Cinchona calisaya</name>
    <dbReference type="NCBI Taxonomy" id="153742"/>
    <lineage>
        <taxon>Eukaryota</taxon>
        <taxon>Viridiplantae</taxon>
        <taxon>Streptophyta</taxon>
        <taxon>Embryophyta</taxon>
        <taxon>Tracheophyta</taxon>
        <taxon>Spermatophyta</taxon>
        <taxon>Magnoliopsida</taxon>
        <taxon>eudicotyledons</taxon>
        <taxon>Gunneridae</taxon>
        <taxon>Pentapetalae</taxon>
        <taxon>asterids</taxon>
        <taxon>lamiids</taxon>
        <taxon>Gentianales</taxon>
        <taxon>Rubiaceae</taxon>
        <taxon>Cinchonoideae</taxon>
        <taxon>Cinchoneae</taxon>
        <taxon>Cinchona</taxon>
    </lineage>
</organism>
<protein>
    <submittedName>
        <fullName evidence="1">Uncharacterized protein</fullName>
    </submittedName>
</protein>
<gene>
    <name evidence="1" type="ORF">ACH5RR_008202</name>
</gene>
<keyword evidence="2" id="KW-1185">Reference proteome</keyword>
<accession>A0ABD3AEB9</accession>
<proteinExistence type="predicted"/>
<evidence type="ECO:0000313" key="2">
    <source>
        <dbReference type="Proteomes" id="UP001630127"/>
    </source>
</evidence>
<dbReference type="Proteomes" id="UP001630127">
    <property type="component" value="Unassembled WGS sequence"/>
</dbReference>
<comment type="caution">
    <text evidence="1">The sequence shown here is derived from an EMBL/GenBank/DDBJ whole genome shotgun (WGS) entry which is preliminary data.</text>
</comment>
<reference evidence="1 2" key="1">
    <citation type="submission" date="2024-11" db="EMBL/GenBank/DDBJ databases">
        <title>A near-complete genome assembly of Cinchona calisaya.</title>
        <authorList>
            <person name="Lian D.C."/>
            <person name="Zhao X.W."/>
            <person name="Wei L."/>
        </authorList>
    </citation>
    <scope>NUCLEOTIDE SEQUENCE [LARGE SCALE GENOMIC DNA]</scope>
    <source>
        <tissue evidence="1">Nenye</tissue>
    </source>
</reference>
<sequence>MEFTPFNILSAKLEKQLKARWAIEELIEDQLNSYQAHYKRAMVPTRLKDVAQVVKPNRVPPHELAVLGLLIIEIKIEEALIDEEMAEIQPLVCCIFTFGPIKSPRSSHTQALEFLRAKFKKIHELLTKAQKLRSTLLTSYYHD</sequence>